<dbReference type="InterPro" id="IPR016159">
    <property type="entry name" value="Cullin_repeat-like_dom_sf"/>
</dbReference>
<evidence type="ECO:0000256" key="1">
    <source>
        <dbReference type="ARBA" id="ARBA00006756"/>
    </source>
</evidence>
<protein>
    <recommendedName>
        <fullName evidence="3">Exocyst complex subunit Exo70 C-terminal domain-containing protein</fullName>
    </recommendedName>
</protein>
<gene>
    <name evidence="4" type="ORF">GPM918_LOCUS25382</name>
    <name evidence="5" type="ORF">SRO942_LOCUS25390</name>
</gene>
<dbReference type="EMBL" id="CAJOBC010009841">
    <property type="protein sequence ID" value="CAF3997762.1"/>
    <property type="molecule type" value="Genomic_DNA"/>
</dbReference>
<evidence type="ECO:0000259" key="3">
    <source>
        <dbReference type="Pfam" id="PF03081"/>
    </source>
</evidence>
<evidence type="ECO:0000313" key="6">
    <source>
        <dbReference type="Proteomes" id="UP000663829"/>
    </source>
</evidence>
<dbReference type="InterPro" id="IPR046364">
    <property type="entry name" value="Exo70_C"/>
</dbReference>
<reference evidence="4" key="1">
    <citation type="submission" date="2021-02" db="EMBL/GenBank/DDBJ databases">
        <authorList>
            <person name="Nowell W R."/>
        </authorList>
    </citation>
    <scope>NUCLEOTIDE SEQUENCE</scope>
</reference>
<dbReference type="OrthoDB" id="1922221at2759"/>
<dbReference type="GO" id="GO:0005546">
    <property type="term" value="F:phosphatidylinositol-4,5-bisphosphate binding"/>
    <property type="evidence" value="ECO:0007669"/>
    <property type="project" value="InterPro"/>
</dbReference>
<dbReference type="Proteomes" id="UP000663829">
    <property type="component" value="Unassembled WGS sequence"/>
</dbReference>
<keyword evidence="2" id="KW-0813">Transport</keyword>
<dbReference type="GO" id="GO:0006887">
    <property type="term" value="P:exocytosis"/>
    <property type="evidence" value="ECO:0007669"/>
    <property type="project" value="InterPro"/>
</dbReference>
<dbReference type="Pfam" id="PF03081">
    <property type="entry name" value="Exo70_C"/>
    <property type="match status" value="1"/>
</dbReference>
<evidence type="ECO:0000256" key="2">
    <source>
        <dbReference type="ARBA" id="ARBA00022448"/>
    </source>
</evidence>
<evidence type="ECO:0000313" key="5">
    <source>
        <dbReference type="EMBL" id="CAF3997762.1"/>
    </source>
</evidence>
<keyword evidence="6" id="KW-1185">Reference proteome</keyword>
<comment type="caution">
    <text evidence="4">The sequence shown here is derived from an EMBL/GenBank/DDBJ whole genome shotgun (WGS) entry which is preliminary data.</text>
</comment>
<dbReference type="GO" id="GO:0000145">
    <property type="term" value="C:exocyst"/>
    <property type="evidence" value="ECO:0007669"/>
    <property type="project" value="InterPro"/>
</dbReference>
<sequence>MKMIFKQVYLFSSPLLAIIQRCQSDLKSKYENDFQTSLRDYTKCFTSLIIVIQQMLEYDNNNRLPDTKLRDHDMVKESFASVSSAIDTIRQQCGQYIVSDVDLRDRLHNEGKLLLVDV</sequence>
<accession>A0A814YXK8</accession>
<feature type="domain" description="Exocyst complex subunit Exo70 C-terminal" evidence="3">
    <location>
        <begin position="24"/>
        <end position="116"/>
    </location>
</feature>
<dbReference type="EMBL" id="CAJNOQ010009834">
    <property type="protein sequence ID" value="CAF1235340.1"/>
    <property type="molecule type" value="Genomic_DNA"/>
</dbReference>
<dbReference type="Proteomes" id="UP000681722">
    <property type="component" value="Unassembled WGS sequence"/>
</dbReference>
<dbReference type="AlphaFoldDB" id="A0A814YXK8"/>
<proteinExistence type="inferred from homology"/>
<dbReference type="SUPFAM" id="SSF74788">
    <property type="entry name" value="Cullin repeat-like"/>
    <property type="match status" value="1"/>
</dbReference>
<name>A0A814YXK8_9BILA</name>
<organism evidence="4 6">
    <name type="scientific">Didymodactylos carnosus</name>
    <dbReference type="NCBI Taxonomy" id="1234261"/>
    <lineage>
        <taxon>Eukaryota</taxon>
        <taxon>Metazoa</taxon>
        <taxon>Spiralia</taxon>
        <taxon>Gnathifera</taxon>
        <taxon>Rotifera</taxon>
        <taxon>Eurotatoria</taxon>
        <taxon>Bdelloidea</taxon>
        <taxon>Philodinida</taxon>
        <taxon>Philodinidae</taxon>
        <taxon>Didymodactylos</taxon>
    </lineage>
</organism>
<comment type="similarity">
    <text evidence="1">Belongs to the EXO70 family.</text>
</comment>
<dbReference type="Gene3D" id="1.20.1280.170">
    <property type="entry name" value="Exocyst complex component Exo70"/>
    <property type="match status" value="1"/>
</dbReference>
<evidence type="ECO:0000313" key="4">
    <source>
        <dbReference type="EMBL" id="CAF1235340.1"/>
    </source>
</evidence>